<protein>
    <recommendedName>
        <fullName evidence="3">Tetratricopeptide repeat protein</fullName>
    </recommendedName>
</protein>
<organism evidence="1 2">
    <name type="scientific">Actinomadura fulvescens</name>
    <dbReference type="NCBI Taxonomy" id="46160"/>
    <lineage>
        <taxon>Bacteria</taxon>
        <taxon>Bacillati</taxon>
        <taxon>Actinomycetota</taxon>
        <taxon>Actinomycetes</taxon>
        <taxon>Streptosporangiales</taxon>
        <taxon>Thermomonosporaceae</taxon>
        <taxon>Actinomadura</taxon>
    </lineage>
</organism>
<reference evidence="1 2" key="1">
    <citation type="journal article" date="2019" name="Int. J. Syst. Evol. Microbiol.">
        <title>The Global Catalogue of Microorganisms (GCM) 10K type strain sequencing project: providing services to taxonomists for standard genome sequencing and annotation.</title>
        <authorList>
            <consortium name="The Broad Institute Genomics Platform"/>
            <consortium name="The Broad Institute Genome Sequencing Center for Infectious Disease"/>
            <person name="Wu L."/>
            <person name="Ma J."/>
        </authorList>
    </citation>
    <scope>NUCLEOTIDE SEQUENCE [LARGE SCALE GENOMIC DNA]</scope>
    <source>
        <strain evidence="1 2">JCM 6833</strain>
    </source>
</reference>
<evidence type="ECO:0008006" key="3">
    <source>
        <dbReference type="Google" id="ProtNLM"/>
    </source>
</evidence>
<proteinExistence type="predicted"/>
<evidence type="ECO:0000313" key="2">
    <source>
        <dbReference type="Proteomes" id="UP001501509"/>
    </source>
</evidence>
<comment type="caution">
    <text evidence="1">The sequence shown here is derived from an EMBL/GenBank/DDBJ whole genome shotgun (WGS) entry which is preliminary data.</text>
</comment>
<dbReference type="EMBL" id="BAAATD010000020">
    <property type="protein sequence ID" value="GAA2636188.1"/>
    <property type="molecule type" value="Genomic_DNA"/>
</dbReference>
<sequence length="94" mass="10036">MRAQDAALAVYPARNWQARTQVELHRAGVLIRSGDVDEGARHLVRVLGAVPGELRHDGLLHHSAVMSLKMAPPAQAARASIAEARELLAAKGDA</sequence>
<evidence type="ECO:0000313" key="1">
    <source>
        <dbReference type="EMBL" id="GAA2636188.1"/>
    </source>
</evidence>
<accession>A0ABN3QW08</accession>
<keyword evidence="2" id="KW-1185">Reference proteome</keyword>
<dbReference type="Proteomes" id="UP001501509">
    <property type="component" value="Unassembled WGS sequence"/>
</dbReference>
<gene>
    <name evidence="1" type="ORF">GCM10010411_89220</name>
</gene>
<name>A0ABN3QW08_9ACTN</name>